<evidence type="ECO:0000259" key="8">
    <source>
        <dbReference type="Pfam" id="PF16875"/>
    </source>
</evidence>
<dbReference type="Pfam" id="PF16875">
    <property type="entry name" value="Glyco_hydro_36N"/>
    <property type="match status" value="1"/>
</dbReference>
<dbReference type="PANTHER" id="PTHR43053">
    <property type="entry name" value="GLYCOSIDASE FAMILY 31"/>
    <property type="match status" value="1"/>
</dbReference>
<feature type="active site" description="Proton donor" evidence="6">
    <location>
        <position position="552"/>
    </location>
</feature>
<dbReference type="RefSeq" id="WP_159755985.1">
    <property type="nucleotide sequence ID" value="NZ_CASSPE010000027.1"/>
</dbReference>
<evidence type="ECO:0000256" key="5">
    <source>
        <dbReference type="PIRNR" id="PIRNR005536"/>
    </source>
</evidence>
<dbReference type="AlphaFoldDB" id="A0A7X3MLU3"/>
<dbReference type="InterPro" id="IPR050985">
    <property type="entry name" value="Alpha-glycosidase_related"/>
</dbReference>
<comment type="catalytic activity">
    <reaction evidence="1 5">
        <text>Hydrolysis of terminal, non-reducing alpha-D-galactose residues in alpha-D-galactosides, including galactose oligosaccharides, galactomannans and galactolipids.</text>
        <dbReference type="EC" id="3.2.1.22"/>
    </reaction>
</comment>
<evidence type="ECO:0000256" key="1">
    <source>
        <dbReference type="ARBA" id="ARBA00001255"/>
    </source>
</evidence>
<dbReference type="InterPro" id="IPR000111">
    <property type="entry name" value="Glyco_hydro_27/36_CS"/>
</dbReference>
<dbReference type="Gene3D" id="3.20.20.70">
    <property type="entry name" value="Aldolase class I"/>
    <property type="match status" value="1"/>
</dbReference>
<dbReference type="EMBL" id="WUQX01000001">
    <property type="protein sequence ID" value="MXP78814.1"/>
    <property type="molecule type" value="Genomic_DNA"/>
</dbReference>
<dbReference type="PROSITE" id="PS00512">
    <property type="entry name" value="ALPHA_GALACTOSIDASE"/>
    <property type="match status" value="1"/>
</dbReference>
<evidence type="ECO:0000313" key="9">
    <source>
        <dbReference type="EMBL" id="MXP78814.1"/>
    </source>
</evidence>
<feature type="domain" description="Glycosyl hydrolase family 36 C-terminal" evidence="7">
    <location>
        <begin position="649"/>
        <end position="725"/>
    </location>
</feature>
<evidence type="ECO:0000256" key="6">
    <source>
        <dbReference type="PIRSR" id="PIRSR005536-1"/>
    </source>
</evidence>
<comment type="similarity">
    <text evidence="5">Belongs to the glycosyl hydrolase.</text>
</comment>
<dbReference type="PIRSF" id="PIRSF005536">
    <property type="entry name" value="Agal"/>
    <property type="match status" value="1"/>
</dbReference>
<evidence type="ECO:0000256" key="2">
    <source>
        <dbReference type="ARBA" id="ARBA00012755"/>
    </source>
</evidence>
<evidence type="ECO:0000256" key="3">
    <source>
        <dbReference type="ARBA" id="ARBA00022801"/>
    </source>
</evidence>
<evidence type="ECO:0000256" key="4">
    <source>
        <dbReference type="ARBA" id="ARBA00023295"/>
    </source>
</evidence>
<dbReference type="InterPro" id="IPR031704">
    <property type="entry name" value="Glyco_hydro_36_N"/>
</dbReference>
<dbReference type="EC" id="3.2.1.22" evidence="2 5"/>
<keyword evidence="10" id="KW-1185">Reference proteome</keyword>
<accession>A0A7X3MLU3</accession>
<dbReference type="Proteomes" id="UP000460412">
    <property type="component" value="Unassembled WGS sequence"/>
</dbReference>
<dbReference type="GO" id="GO:0016052">
    <property type="term" value="P:carbohydrate catabolic process"/>
    <property type="evidence" value="ECO:0007669"/>
    <property type="project" value="InterPro"/>
</dbReference>
<dbReference type="CDD" id="cd14791">
    <property type="entry name" value="GH36"/>
    <property type="match status" value="1"/>
</dbReference>
<dbReference type="Pfam" id="PF16874">
    <property type="entry name" value="Glyco_hydro_36C"/>
    <property type="match status" value="1"/>
</dbReference>
<dbReference type="InterPro" id="IPR002252">
    <property type="entry name" value="Glyco_hydro_36"/>
</dbReference>
<dbReference type="Pfam" id="PF02065">
    <property type="entry name" value="Melibiase"/>
    <property type="match status" value="1"/>
</dbReference>
<dbReference type="InterPro" id="IPR013780">
    <property type="entry name" value="Glyco_hydro_b"/>
</dbReference>
<dbReference type="InterPro" id="IPR017853">
    <property type="entry name" value="GH"/>
</dbReference>
<evidence type="ECO:0000259" key="7">
    <source>
        <dbReference type="Pfam" id="PF16874"/>
    </source>
</evidence>
<feature type="domain" description="Glycosyl hydrolase family 36 N-terminal" evidence="8">
    <location>
        <begin position="30"/>
        <end position="288"/>
    </location>
</feature>
<dbReference type="PRINTS" id="PR00743">
    <property type="entry name" value="GLHYDRLASE36"/>
</dbReference>
<comment type="caution">
    <text evidence="9">The sequence shown here is derived from an EMBL/GenBank/DDBJ whole genome shotgun (WGS) entry which is preliminary data.</text>
</comment>
<feature type="active site" description="Nucleophile" evidence="6">
    <location>
        <position position="482"/>
    </location>
</feature>
<sequence>MGIIYNEASKTITLHTKHSSYQMKIGNLDYLLHLYYGPSIRDEDMSYQIMQYDRGFSGNPYESRDERTFSLDAQPQEFSTQQQGDFRTASIEVVNGDGSYSYHGKAVDYKISKGKYQLDTLPCVFATENDTVDTVEVTLSDEISNVQVVLLYSVFEEADIITRAVKVINSGNTPIHLRKIMSVCIDFFNGLDFDLVSLPGRYGQERQVERQRMTHHIHTIGSVRGSSSHQQNPFVILCDKNATEDYGKCYGFSLMYSGNFLAEAELDQYDQLRLVMGIHPKQFVYELKPQEVFEGPEVVMAFTEHGFTGLSHLYHDFYRTNLCQSKFVQEVQRPVLINSWEAAFMDFDDVKLVKIAKAAKNMGVDLLVMDDGWFGKRDDDNSGLGDWYVNQNKIKCGLHKLVEQINELGMKFGIWFEPEMVSEDSDLYRAHPEWTMQIPGRHAVRSRNQMALDMSRRDVQDYLIEQINAILDDANIFYVKWDINRSLADIWSNQLPPERQGEVYHRYILGLYRVMDNIIKTHPDILFEGCSGGGGRYDAAMLHYYPQYWVSDNNHPIDRLKLHYGTSFVYPVCTMGAHISDSGKFVPIKTKAVVAMCGTFGYELDATHLSEEEQEICREQSDLFRKYYPLIMKGDYYRLTNPFETGNMTAWQHVSKDKSESLLSVVVTNLTCNGPQEYIRAKGLIPDAMYSINGSSELRSGSALMNAGLPINREVDDYSSFQFHLKMIH</sequence>
<dbReference type="InterPro" id="IPR038417">
    <property type="entry name" value="Alpga-gal_N_sf"/>
</dbReference>
<dbReference type="PANTHER" id="PTHR43053:SF3">
    <property type="entry name" value="ALPHA-GALACTOSIDASE C-RELATED"/>
    <property type="match status" value="1"/>
</dbReference>
<dbReference type="Gene3D" id="2.60.40.1180">
    <property type="entry name" value="Golgi alpha-mannosidase II"/>
    <property type="match status" value="1"/>
</dbReference>
<gene>
    <name evidence="9" type="ORF">GN277_26770</name>
</gene>
<dbReference type="InterPro" id="IPR013785">
    <property type="entry name" value="Aldolase_TIM"/>
</dbReference>
<reference evidence="9 10" key="1">
    <citation type="submission" date="2019-12" db="EMBL/GenBank/DDBJ databases">
        <title>Sporaefaciens musculi gen. nov., sp. nov., a novel bacterium isolated from the caecum of an obese mouse.</title>
        <authorList>
            <person name="Rasmussen T.S."/>
            <person name="Streidl T."/>
            <person name="Hitch T.C.A."/>
            <person name="Wortmann E."/>
            <person name="Deptula P."/>
            <person name="Hansen M."/>
            <person name="Nielsen D.S."/>
            <person name="Clavel T."/>
            <person name="Vogensen F.K."/>
        </authorList>
    </citation>
    <scope>NUCLEOTIDE SEQUENCE [LARGE SCALE GENOMIC DNA]</scope>
    <source>
        <strain evidence="9 10">WCA-9-b2</strain>
    </source>
</reference>
<dbReference type="InterPro" id="IPR031705">
    <property type="entry name" value="Glyco_hydro_36_C"/>
</dbReference>
<proteinExistence type="inferred from homology"/>
<evidence type="ECO:0000313" key="10">
    <source>
        <dbReference type="Proteomes" id="UP000460412"/>
    </source>
</evidence>
<dbReference type="FunFam" id="3.20.20.70:FF:000118">
    <property type="entry name" value="Alpha-galactosidase"/>
    <property type="match status" value="1"/>
</dbReference>
<name>A0A7X3MLU3_9FIRM</name>
<keyword evidence="4 5" id="KW-0326">Glycosidase</keyword>
<protein>
    <recommendedName>
        <fullName evidence="2 5">Alpha-galactosidase</fullName>
        <ecNumber evidence="2 5">3.2.1.22</ecNumber>
    </recommendedName>
</protein>
<organism evidence="9 10">
    <name type="scientific">Sporofaciens musculi</name>
    <dbReference type="NCBI Taxonomy" id="2681861"/>
    <lineage>
        <taxon>Bacteria</taxon>
        <taxon>Bacillati</taxon>
        <taxon>Bacillota</taxon>
        <taxon>Clostridia</taxon>
        <taxon>Lachnospirales</taxon>
        <taxon>Lachnospiraceae</taxon>
        <taxon>Sporofaciens</taxon>
    </lineage>
</organism>
<dbReference type="Gene3D" id="2.70.98.60">
    <property type="entry name" value="alpha-galactosidase from lactobacil brevis"/>
    <property type="match status" value="1"/>
</dbReference>
<dbReference type="GO" id="GO:0004557">
    <property type="term" value="F:alpha-galactosidase activity"/>
    <property type="evidence" value="ECO:0007669"/>
    <property type="project" value="UniProtKB-UniRule"/>
</dbReference>
<dbReference type="SUPFAM" id="SSF51445">
    <property type="entry name" value="(Trans)glycosidases"/>
    <property type="match status" value="1"/>
</dbReference>
<keyword evidence="3 5" id="KW-0378">Hydrolase</keyword>